<evidence type="ECO:0000259" key="8">
    <source>
        <dbReference type="Pfam" id="PF06808"/>
    </source>
</evidence>
<feature type="transmembrane region" description="Helical" evidence="7">
    <location>
        <begin position="173"/>
        <end position="198"/>
    </location>
</feature>
<dbReference type="GO" id="GO:0005886">
    <property type="term" value="C:plasma membrane"/>
    <property type="evidence" value="ECO:0007669"/>
    <property type="project" value="UniProtKB-SubCell"/>
</dbReference>
<evidence type="ECO:0000256" key="2">
    <source>
        <dbReference type="ARBA" id="ARBA00022475"/>
    </source>
</evidence>
<keyword evidence="6 7" id="KW-0472">Membrane</keyword>
<keyword evidence="3 7" id="KW-0997">Cell inner membrane</keyword>
<feature type="transmembrane region" description="Helical" evidence="7">
    <location>
        <begin position="99"/>
        <end position="124"/>
    </location>
</feature>
<evidence type="ECO:0000256" key="6">
    <source>
        <dbReference type="ARBA" id="ARBA00023136"/>
    </source>
</evidence>
<dbReference type="PIRSF" id="PIRSF006066">
    <property type="entry name" value="HI0050"/>
    <property type="match status" value="1"/>
</dbReference>
<feature type="transmembrane region" description="Helical" evidence="7">
    <location>
        <begin position="145"/>
        <end position="167"/>
    </location>
</feature>
<evidence type="ECO:0000256" key="5">
    <source>
        <dbReference type="ARBA" id="ARBA00022989"/>
    </source>
</evidence>
<comment type="subunit">
    <text evidence="7">The complex comprises the extracytoplasmic solute receptor protein and the two transmembrane proteins.</text>
</comment>
<feature type="transmembrane region" description="Helical" evidence="7">
    <location>
        <begin position="277"/>
        <end position="297"/>
    </location>
</feature>
<keyword evidence="2" id="KW-1003">Cell membrane</keyword>
<dbReference type="PANTHER" id="PTHR33362">
    <property type="entry name" value="SIALIC ACID TRAP TRANSPORTER PERMEASE PROTEIN SIAT-RELATED"/>
    <property type="match status" value="1"/>
</dbReference>
<dbReference type="InterPro" id="IPR004681">
    <property type="entry name" value="TRAP_DctM"/>
</dbReference>
<evidence type="ECO:0000313" key="10">
    <source>
        <dbReference type="Proteomes" id="UP000315400"/>
    </source>
</evidence>
<feature type="transmembrane region" description="Helical" evidence="7">
    <location>
        <begin position="406"/>
        <end position="427"/>
    </location>
</feature>
<organism evidence="9 10">
    <name type="scientific">Spiribacter salinus</name>
    <dbReference type="NCBI Taxonomy" id="1335746"/>
    <lineage>
        <taxon>Bacteria</taxon>
        <taxon>Pseudomonadati</taxon>
        <taxon>Pseudomonadota</taxon>
        <taxon>Gammaproteobacteria</taxon>
        <taxon>Chromatiales</taxon>
        <taxon>Ectothiorhodospiraceae</taxon>
        <taxon>Spiribacter</taxon>
    </lineage>
</organism>
<dbReference type="Pfam" id="PF06808">
    <property type="entry name" value="DctM"/>
    <property type="match status" value="1"/>
</dbReference>
<reference evidence="9 10" key="1">
    <citation type="submission" date="2019-06" db="EMBL/GenBank/DDBJ databases">
        <title>Metagenome assembled Genome of Spiribacter salinus SL48-SHIP from the microbial mat of Salt Lake 48 (Novosibirsk region, Russia).</title>
        <authorList>
            <person name="Shipova A."/>
            <person name="Rozanov A.S."/>
            <person name="Bryanskaya A.V."/>
            <person name="Peltek S.E."/>
        </authorList>
    </citation>
    <scope>NUCLEOTIDE SEQUENCE [LARGE SCALE GENOMIC DNA]</scope>
    <source>
        <strain evidence="9">SL48-SHIP-2</strain>
    </source>
</reference>
<protein>
    <recommendedName>
        <fullName evidence="7">TRAP transporter large permease protein</fullName>
    </recommendedName>
</protein>
<comment type="function">
    <text evidence="7">Part of the tripartite ATP-independent periplasmic (TRAP) transport system.</text>
</comment>
<keyword evidence="5 7" id="KW-1133">Transmembrane helix</keyword>
<feature type="transmembrane region" description="Helical" evidence="7">
    <location>
        <begin position="247"/>
        <end position="265"/>
    </location>
</feature>
<evidence type="ECO:0000256" key="1">
    <source>
        <dbReference type="ARBA" id="ARBA00004429"/>
    </source>
</evidence>
<dbReference type="NCBIfam" id="TIGR00786">
    <property type="entry name" value="dctM"/>
    <property type="match status" value="1"/>
</dbReference>
<comment type="subcellular location">
    <subcellularLocation>
        <location evidence="1 7">Cell inner membrane</location>
        <topology evidence="1 7">Multi-pass membrane protein</topology>
    </subcellularLocation>
</comment>
<dbReference type="GO" id="GO:0022857">
    <property type="term" value="F:transmembrane transporter activity"/>
    <property type="evidence" value="ECO:0007669"/>
    <property type="project" value="UniProtKB-UniRule"/>
</dbReference>
<dbReference type="AlphaFoldDB" id="A0A540VQV1"/>
<gene>
    <name evidence="9" type="ORF">FKY71_10210</name>
</gene>
<feature type="domain" description="TRAP C4-dicarboxylate transport system permease DctM subunit" evidence="8">
    <location>
        <begin position="8"/>
        <end position="422"/>
    </location>
</feature>
<comment type="caution">
    <text evidence="9">The sequence shown here is derived from an EMBL/GenBank/DDBJ whole genome shotgun (WGS) entry which is preliminary data.</text>
</comment>
<dbReference type="InterPro" id="IPR010656">
    <property type="entry name" value="DctM"/>
</dbReference>
<sequence length="432" mass="45892">MFESLIGFAALLVLLFLRVPLPFALGTVGFFGYYYLLGGNWGAAESMAARRIVDTAQSYTLSVIPLFILMGNLVARAGLSDRIFRASHAFLAHRQGGQSLATIVASGGFSAICGSSLATAATMAKVAMPQMRKYGYADSLSSASIAAGATLGILIPPSVMLVLYGIITETSIRSLFAAGLIPGILGVVLYMGAVKWVMYMNPQAGPSAERTSWAGRFRALSAVGDTVALFILVIGGIYIGVFTPTEAAGIGATGAFIIALARRTLTIRVLYDVLVDTVRMSAILFSIILSALIFANFVSRAGLPDDLLMFINNLDVAPWLVVLAIIGIYIALGSVLESMSMMMLTVPIFFPVVAGMGLDLIWFGILVVIVIEISLITPPVGMNVFVLRAVLPDVSAATIFRGVTPFWVAGIIRVLIVLIFPSVALFLPDLLY</sequence>
<feature type="transmembrane region" description="Helical" evidence="7">
    <location>
        <begin position="6"/>
        <end position="37"/>
    </location>
</feature>
<dbReference type="EMBL" id="VIFK01000089">
    <property type="protein sequence ID" value="TQE99140.1"/>
    <property type="molecule type" value="Genomic_DNA"/>
</dbReference>
<keyword evidence="7" id="KW-0813">Transport</keyword>
<feature type="transmembrane region" description="Helical" evidence="7">
    <location>
        <begin position="219"/>
        <end position="241"/>
    </location>
</feature>
<keyword evidence="4 7" id="KW-0812">Transmembrane</keyword>
<proteinExistence type="inferred from homology"/>
<feature type="transmembrane region" description="Helical" evidence="7">
    <location>
        <begin position="348"/>
        <end position="376"/>
    </location>
</feature>
<evidence type="ECO:0000313" key="9">
    <source>
        <dbReference type="EMBL" id="TQE99140.1"/>
    </source>
</evidence>
<feature type="transmembrane region" description="Helical" evidence="7">
    <location>
        <begin position="58"/>
        <end position="79"/>
    </location>
</feature>
<dbReference type="PANTHER" id="PTHR33362:SF5">
    <property type="entry name" value="C4-DICARBOXYLATE TRAP TRANSPORTER LARGE PERMEASE PROTEIN DCTM"/>
    <property type="match status" value="1"/>
</dbReference>
<accession>A0A540VQV1</accession>
<comment type="similarity">
    <text evidence="7">Belongs to the TRAP transporter large permease family.</text>
</comment>
<evidence type="ECO:0000256" key="7">
    <source>
        <dbReference type="RuleBase" id="RU369079"/>
    </source>
</evidence>
<feature type="transmembrane region" description="Helical" evidence="7">
    <location>
        <begin position="317"/>
        <end position="336"/>
    </location>
</feature>
<evidence type="ECO:0000256" key="4">
    <source>
        <dbReference type="ARBA" id="ARBA00022692"/>
    </source>
</evidence>
<evidence type="ECO:0000256" key="3">
    <source>
        <dbReference type="ARBA" id="ARBA00022519"/>
    </source>
</evidence>
<name>A0A540VQV1_9GAMM</name>
<dbReference type="Proteomes" id="UP000315400">
    <property type="component" value="Unassembled WGS sequence"/>
</dbReference>